<organism evidence="1 2">
    <name type="scientific">Nesidiocoris tenuis</name>
    <dbReference type="NCBI Taxonomy" id="355587"/>
    <lineage>
        <taxon>Eukaryota</taxon>
        <taxon>Metazoa</taxon>
        <taxon>Ecdysozoa</taxon>
        <taxon>Arthropoda</taxon>
        <taxon>Hexapoda</taxon>
        <taxon>Insecta</taxon>
        <taxon>Pterygota</taxon>
        <taxon>Neoptera</taxon>
        <taxon>Paraneoptera</taxon>
        <taxon>Hemiptera</taxon>
        <taxon>Heteroptera</taxon>
        <taxon>Panheteroptera</taxon>
        <taxon>Cimicomorpha</taxon>
        <taxon>Miridae</taxon>
        <taxon>Dicyphina</taxon>
        <taxon>Nesidiocoris</taxon>
    </lineage>
</organism>
<evidence type="ECO:0000313" key="1">
    <source>
        <dbReference type="EMBL" id="BES94657.1"/>
    </source>
</evidence>
<protein>
    <submittedName>
        <fullName evidence="1">Uncharacterized protein</fullName>
    </submittedName>
</protein>
<sequence length="106" mass="12085">MFKQLIPSRSYTGTLFRSFLFPGEGNPSPALRVRPSIIHIHGTSAAKGNMHIRGDPPLRARAKSRLRETPLRRLFAQLLAEKRKPFVDSLEIPALEHFVESVFFFL</sequence>
<reference evidence="1 2" key="1">
    <citation type="submission" date="2023-09" db="EMBL/GenBank/DDBJ databases">
        <title>Nesidiocoris tenuis whole genome shotgun sequence.</title>
        <authorList>
            <person name="Shibata T."/>
            <person name="Shimoda M."/>
            <person name="Kobayashi T."/>
            <person name="Uehara T."/>
        </authorList>
    </citation>
    <scope>NUCLEOTIDE SEQUENCE [LARGE SCALE GENOMIC DNA]</scope>
    <source>
        <strain evidence="1 2">Japan</strain>
    </source>
</reference>
<name>A0ABN7AW29_9HEMI</name>
<keyword evidence="2" id="KW-1185">Reference proteome</keyword>
<accession>A0ABN7AW29</accession>
<dbReference type="EMBL" id="AP028913">
    <property type="protein sequence ID" value="BES94657.1"/>
    <property type="molecule type" value="Genomic_DNA"/>
</dbReference>
<dbReference type="Proteomes" id="UP001307889">
    <property type="component" value="Chromosome 5"/>
</dbReference>
<gene>
    <name evidence="1" type="ORF">NTJ_07466</name>
</gene>
<proteinExistence type="predicted"/>
<evidence type="ECO:0000313" key="2">
    <source>
        <dbReference type="Proteomes" id="UP001307889"/>
    </source>
</evidence>